<dbReference type="EMBL" id="CAKOGL010000023">
    <property type="protein sequence ID" value="CAH2101205.1"/>
    <property type="molecule type" value="Genomic_DNA"/>
</dbReference>
<evidence type="ECO:0000313" key="2">
    <source>
        <dbReference type="Proteomes" id="UP001153954"/>
    </source>
</evidence>
<name>A0AAU9UTF6_EUPED</name>
<keyword evidence="2" id="KW-1185">Reference proteome</keyword>
<comment type="caution">
    <text evidence="1">The sequence shown here is derived from an EMBL/GenBank/DDBJ whole genome shotgun (WGS) entry which is preliminary data.</text>
</comment>
<gene>
    <name evidence="1" type="ORF">EEDITHA_LOCUS15986</name>
</gene>
<accession>A0AAU9UTF6</accession>
<proteinExistence type="predicted"/>
<organism evidence="1 2">
    <name type="scientific">Euphydryas editha</name>
    <name type="common">Edith's checkerspot</name>
    <dbReference type="NCBI Taxonomy" id="104508"/>
    <lineage>
        <taxon>Eukaryota</taxon>
        <taxon>Metazoa</taxon>
        <taxon>Ecdysozoa</taxon>
        <taxon>Arthropoda</taxon>
        <taxon>Hexapoda</taxon>
        <taxon>Insecta</taxon>
        <taxon>Pterygota</taxon>
        <taxon>Neoptera</taxon>
        <taxon>Endopterygota</taxon>
        <taxon>Lepidoptera</taxon>
        <taxon>Glossata</taxon>
        <taxon>Ditrysia</taxon>
        <taxon>Papilionoidea</taxon>
        <taxon>Nymphalidae</taxon>
        <taxon>Nymphalinae</taxon>
        <taxon>Euphydryas</taxon>
    </lineage>
</organism>
<dbReference type="Proteomes" id="UP001153954">
    <property type="component" value="Unassembled WGS sequence"/>
</dbReference>
<dbReference type="AlphaFoldDB" id="A0AAU9UTF6"/>
<evidence type="ECO:0000313" key="1">
    <source>
        <dbReference type="EMBL" id="CAH2101205.1"/>
    </source>
</evidence>
<protein>
    <submittedName>
        <fullName evidence="1">Uncharacterized protein</fullName>
    </submittedName>
</protein>
<reference evidence="1" key="1">
    <citation type="submission" date="2022-03" db="EMBL/GenBank/DDBJ databases">
        <authorList>
            <person name="Tunstrom K."/>
        </authorList>
    </citation>
    <scope>NUCLEOTIDE SEQUENCE</scope>
</reference>
<sequence length="185" mass="20791">MNKDKKLTRYDVSKLIGEAWGKAASVSNGIFALRSCGIYPYDANAIQEHYFSLSYALKDQDLLANEPNEEDVVITLPVQSDRNSLEQEDINASELRLVDTLQKTLAGDHQRIDVEEPNASTELSEPSIVLLKPSIQVTSHKRPDILYESPEETPTKILAKVHPVLATCNDFKKKTESLRFVLFCI</sequence>